<evidence type="ECO:0000256" key="2">
    <source>
        <dbReference type="ARBA" id="ARBA00022448"/>
    </source>
</evidence>
<feature type="transmembrane region" description="Helical" evidence="10">
    <location>
        <begin position="98"/>
        <end position="116"/>
    </location>
</feature>
<name>A0ABT9IAS4_9ACTN</name>
<feature type="transmembrane region" description="Helical" evidence="10">
    <location>
        <begin position="136"/>
        <end position="157"/>
    </location>
</feature>
<feature type="transmembrane region" description="Helical" evidence="10">
    <location>
        <begin position="182"/>
        <end position="201"/>
    </location>
</feature>
<evidence type="ECO:0000256" key="7">
    <source>
        <dbReference type="ARBA" id="ARBA00023136"/>
    </source>
</evidence>
<keyword evidence="4" id="KW-0997">Cell inner membrane</keyword>
<keyword evidence="2" id="KW-0813">Transport</keyword>
<proteinExistence type="inferred from homology"/>
<keyword evidence="6 10" id="KW-1133">Transmembrane helix</keyword>
<dbReference type="RefSeq" id="WP_305999352.1">
    <property type="nucleotide sequence ID" value="NZ_JASNFN010000007.1"/>
</dbReference>
<gene>
    <name evidence="12" type="ORF">QOZ88_08470</name>
</gene>
<comment type="similarity">
    <text evidence="8">Belongs to the TRAP transporter small permease family.</text>
</comment>
<evidence type="ECO:0000256" key="8">
    <source>
        <dbReference type="ARBA" id="ARBA00038436"/>
    </source>
</evidence>
<evidence type="ECO:0000256" key="6">
    <source>
        <dbReference type="ARBA" id="ARBA00022989"/>
    </source>
</evidence>
<sequence>RPGGLRLAHRLLTGPTPMGASGDNDPLSPDALIGDPHSIAPIAGAAEDRADGTVRKVVHAIATTFGVIAALLIVGIMISTALDVLVRQITGSSIPGVVEYSEVLLAGLVFLGLAYAQRTGAHIGVDLVTERLPARVAHVVRAIGLFVAIAVLLWMTYETAIVAINSFQVGEFRFGLVPVPIWPIRIVIPFGLVALILELGLSTYDEIVGARTGAPTVQHEHPEAASAAAERDEDARS</sequence>
<evidence type="ECO:0000256" key="9">
    <source>
        <dbReference type="SAM" id="MobiDB-lite"/>
    </source>
</evidence>
<comment type="caution">
    <text evidence="12">The sequence shown here is derived from an EMBL/GenBank/DDBJ whole genome shotgun (WGS) entry which is preliminary data.</text>
</comment>
<evidence type="ECO:0000256" key="4">
    <source>
        <dbReference type="ARBA" id="ARBA00022519"/>
    </source>
</evidence>
<organism evidence="12 13">
    <name type="scientific">Blastococcus carthaginiensis</name>
    <dbReference type="NCBI Taxonomy" id="3050034"/>
    <lineage>
        <taxon>Bacteria</taxon>
        <taxon>Bacillati</taxon>
        <taxon>Actinomycetota</taxon>
        <taxon>Actinomycetes</taxon>
        <taxon>Geodermatophilales</taxon>
        <taxon>Geodermatophilaceae</taxon>
        <taxon>Blastococcus</taxon>
    </lineage>
</organism>
<keyword evidence="3" id="KW-1003">Cell membrane</keyword>
<evidence type="ECO:0000256" key="1">
    <source>
        <dbReference type="ARBA" id="ARBA00004429"/>
    </source>
</evidence>
<dbReference type="PANTHER" id="PTHR35011:SF10">
    <property type="entry name" value="TRAP TRANSPORTER SMALL PERMEASE PROTEIN"/>
    <property type="match status" value="1"/>
</dbReference>
<dbReference type="PANTHER" id="PTHR35011">
    <property type="entry name" value="2,3-DIKETO-L-GULONATE TRAP TRANSPORTER SMALL PERMEASE PROTEIN YIAM"/>
    <property type="match status" value="1"/>
</dbReference>
<evidence type="ECO:0000256" key="5">
    <source>
        <dbReference type="ARBA" id="ARBA00022692"/>
    </source>
</evidence>
<keyword evidence="5 10" id="KW-0812">Transmembrane</keyword>
<accession>A0ABT9IAS4</accession>
<reference evidence="13" key="1">
    <citation type="submission" date="2023-05" db="EMBL/GenBank/DDBJ databases">
        <title>Draft genome of Pseudofrankia sp. BMG5.37.</title>
        <authorList>
            <person name="Gtari M."/>
            <person name="Ghodhbane F."/>
            <person name="Sbissi I."/>
        </authorList>
    </citation>
    <scope>NUCLEOTIDE SEQUENCE [LARGE SCALE GENOMIC DNA]</scope>
    <source>
        <strain evidence="13">BMG 814</strain>
    </source>
</reference>
<evidence type="ECO:0000256" key="3">
    <source>
        <dbReference type="ARBA" id="ARBA00022475"/>
    </source>
</evidence>
<feature type="compositionally biased region" description="Basic and acidic residues" evidence="9">
    <location>
        <begin position="218"/>
        <end position="237"/>
    </location>
</feature>
<evidence type="ECO:0000259" key="11">
    <source>
        <dbReference type="Pfam" id="PF04290"/>
    </source>
</evidence>
<feature type="transmembrane region" description="Helical" evidence="10">
    <location>
        <begin position="57"/>
        <end position="78"/>
    </location>
</feature>
<feature type="region of interest" description="Disordered" evidence="9">
    <location>
        <begin position="215"/>
        <end position="237"/>
    </location>
</feature>
<dbReference type="Proteomes" id="UP001233673">
    <property type="component" value="Unassembled WGS sequence"/>
</dbReference>
<evidence type="ECO:0000313" key="13">
    <source>
        <dbReference type="Proteomes" id="UP001233673"/>
    </source>
</evidence>
<comment type="subcellular location">
    <subcellularLocation>
        <location evidence="1">Cell inner membrane</location>
        <topology evidence="1">Multi-pass membrane protein</topology>
    </subcellularLocation>
</comment>
<keyword evidence="7 10" id="KW-0472">Membrane</keyword>
<evidence type="ECO:0000256" key="10">
    <source>
        <dbReference type="SAM" id="Phobius"/>
    </source>
</evidence>
<feature type="non-terminal residue" evidence="12">
    <location>
        <position position="1"/>
    </location>
</feature>
<keyword evidence="13" id="KW-1185">Reference proteome</keyword>
<evidence type="ECO:0000313" key="12">
    <source>
        <dbReference type="EMBL" id="MDP5182673.1"/>
    </source>
</evidence>
<dbReference type="EMBL" id="JASNFN010000007">
    <property type="protein sequence ID" value="MDP5182673.1"/>
    <property type="molecule type" value="Genomic_DNA"/>
</dbReference>
<protein>
    <submittedName>
        <fullName evidence="12">TRAP transporter small permease</fullName>
    </submittedName>
</protein>
<dbReference type="InterPro" id="IPR007387">
    <property type="entry name" value="TRAP_DctQ"/>
</dbReference>
<feature type="domain" description="Tripartite ATP-independent periplasmic transporters DctQ component" evidence="11">
    <location>
        <begin position="76"/>
        <end position="197"/>
    </location>
</feature>
<dbReference type="Pfam" id="PF04290">
    <property type="entry name" value="DctQ"/>
    <property type="match status" value="1"/>
</dbReference>
<dbReference type="InterPro" id="IPR055348">
    <property type="entry name" value="DctQ"/>
</dbReference>